<keyword evidence="1" id="KW-0812">Transmembrane</keyword>
<dbReference type="EMBL" id="FZOW01000010">
    <property type="protein sequence ID" value="SNT17454.1"/>
    <property type="molecule type" value="Genomic_DNA"/>
</dbReference>
<dbReference type="OrthoDB" id="3830295at2"/>
<keyword evidence="3" id="KW-1185">Reference proteome</keyword>
<evidence type="ECO:0000313" key="3">
    <source>
        <dbReference type="Proteomes" id="UP000198327"/>
    </source>
</evidence>
<keyword evidence="1" id="KW-1133">Transmembrane helix</keyword>
<feature type="transmembrane region" description="Helical" evidence="1">
    <location>
        <begin position="64"/>
        <end position="84"/>
    </location>
</feature>
<name>A0A239KJV4_9NOCA</name>
<organism evidence="2 3">
    <name type="scientific">Rhodococcoides kyotonense</name>
    <dbReference type="NCBI Taxonomy" id="398843"/>
    <lineage>
        <taxon>Bacteria</taxon>
        <taxon>Bacillati</taxon>
        <taxon>Actinomycetota</taxon>
        <taxon>Actinomycetes</taxon>
        <taxon>Mycobacteriales</taxon>
        <taxon>Nocardiaceae</taxon>
        <taxon>Rhodococcoides</taxon>
    </lineage>
</organism>
<dbReference type="Proteomes" id="UP000198327">
    <property type="component" value="Unassembled WGS sequence"/>
</dbReference>
<protein>
    <submittedName>
        <fullName evidence="2">Uncharacterized protein</fullName>
    </submittedName>
</protein>
<gene>
    <name evidence="2" type="ORF">SAMN05421642_110172</name>
</gene>
<accession>A0A239KJV4</accession>
<dbReference type="RefSeq" id="WP_089248635.1">
    <property type="nucleotide sequence ID" value="NZ_FZOW01000010.1"/>
</dbReference>
<sequence length="100" mass="10504">MSIRSRLDSVRPTLVFSDPHTTDDGTTIVGVSSVRADGSATAVGMFVVSGGQCTWSPVVDRTRIAIFGISVGLVAATFSALAVLRRPPWPDLTGTVDLSR</sequence>
<proteinExistence type="predicted"/>
<reference evidence="3" key="1">
    <citation type="submission" date="2017-06" db="EMBL/GenBank/DDBJ databases">
        <authorList>
            <person name="Varghese N."/>
            <person name="Submissions S."/>
        </authorList>
    </citation>
    <scope>NUCLEOTIDE SEQUENCE [LARGE SCALE GENOMIC DNA]</scope>
    <source>
        <strain evidence="3">JCM 23211</strain>
    </source>
</reference>
<evidence type="ECO:0000256" key="1">
    <source>
        <dbReference type="SAM" id="Phobius"/>
    </source>
</evidence>
<dbReference type="AlphaFoldDB" id="A0A239KJV4"/>
<keyword evidence="1" id="KW-0472">Membrane</keyword>
<evidence type="ECO:0000313" key="2">
    <source>
        <dbReference type="EMBL" id="SNT17454.1"/>
    </source>
</evidence>